<evidence type="ECO:0000256" key="2">
    <source>
        <dbReference type="ARBA" id="ARBA00022670"/>
    </source>
</evidence>
<dbReference type="PROSITE" id="PS00680">
    <property type="entry name" value="MAP_1"/>
    <property type="match status" value="1"/>
</dbReference>
<feature type="domain" description="Peptidase M24" evidence="5">
    <location>
        <begin position="11"/>
        <end position="239"/>
    </location>
</feature>
<keyword evidence="2" id="KW-0645">Protease</keyword>
<dbReference type="GO" id="GO:0046872">
    <property type="term" value="F:metal ion binding"/>
    <property type="evidence" value="ECO:0007669"/>
    <property type="project" value="UniProtKB-KW"/>
</dbReference>
<dbReference type="PANTHER" id="PTHR43330">
    <property type="entry name" value="METHIONINE AMINOPEPTIDASE"/>
    <property type="match status" value="1"/>
</dbReference>
<dbReference type="GO" id="GO:0006508">
    <property type="term" value="P:proteolysis"/>
    <property type="evidence" value="ECO:0007669"/>
    <property type="project" value="UniProtKB-KW"/>
</dbReference>
<dbReference type="Pfam" id="PF00557">
    <property type="entry name" value="Peptidase_M24"/>
    <property type="match status" value="1"/>
</dbReference>
<dbReference type="Gene3D" id="3.90.230.10">
    <property type="entry name" value="Creatinase/methionine aminopeptidase superfamily"/>
    <property type="match status" value="1"/>
</dbReference>
<sequence>MIILKSKAEVEKIAKASRIVASTLQALKAYVSPGMTTLMLDTFAEKRIIEAGGIPAFKGYRNFPATLCVSVNEEVVHGIPSDKVLKDGDIVGMDLGVIVDGFYGDAAITVPIGEVDDEILRLLDVTEKSLYAGISQGLPGGRLSDISHAVQSTVEPQGYSIVTDFVGHGIGRSLHEEPQIPNFGPKGKGPRLKEGMVLAIEPMVNVGKPEVEVLGDGWTAVSSDRSLSAHFEHTVAITKDGPVILTQV</sequence>
<dbReference type="InterPro" id="IPR001714">
    <property type="entry name" value="Pept_M24_MAP"/>
</dbReference>
<dbReference type="HAMAP" id="MF_01974">
    <property type="entry name" value="MetAP_1"/>
    <property type="match status" value="1"/>
</dbReference>
<organism evidence="6">
    <name type="scientific">hydrothermal vent metagenome</name>
    <dbReference type="NCBI Taxonomy" id="652676"/>
    <lineage>
        <taxon>unclassified sequences</taxon>
        <taxon>metagenomes</taxon>
        <taxon>ecological metagenomes</taxon>
    </lineage>
</organism>
<dbReference type="EC" id="3.4.11.18" evidence="6"/>
<proteinExistence type="inferred from homology"/>
<dbReference type="SUPFAM" id="SSF55920">
    <property type="entry name" value="Creatinase/aminopeptidase"/>
    <property type="match status" value="1"/>
</dbReference>
<keyword evidence="4 6" id="KW-0378">Hydrolase</keyword>
<dbReference type="InterPro" id="IPR000994">
    <property type="entry name" value="Pept_M24"/>
</dbReference>
<accession>A0A3B1CA97</accession>
<dbReference type="EMBL" id="UOGF01000028">
    <property type="protein sequence ID" value="VAX27446.1"/>
    <property type="molecule type" value="Genomic_DNA"/>
</dbReference>
<keyword evidence="1 6" id="KW-0031">Aminopeptidase</keyword>
<dbReference type="PANTHER" id="PTHR43330:SF27">
    <property type="entry name" value="METHIONINE AMINOPEPTIDASE"/>
    <property type="match status" value="1"/>
</dbReference>
<evidence type="ECO:0000256" key="1">
    <source>
        <dbReference type="ARBA" id="ARBA00022438"/>
    </source>
</evidence>
<dbReference type="CDD" id="cd01086">
    <property type="entry name" value="MetAP1"/>
    <property type="match status" value="1"/>
</dbReference>
<dbReference type="GO" id="GO:0005829">
    <property type="term" value="C:cytosol"/>
    <property type="evidence" value="ECO:0007669"/>
    <property type="project" value="TreeGrafter"/>
</dbReference>
<dbReference type="NCBIfam" id="TIGR00500">
    <property type="entry name" value="met_pdase_I"/>
    <property type="match status" value="1"/>
</dbReference>
<evidence type="ECO:0000256" key="3">
    <source>
        <dbReference type="ARBA" id="ARBA00022723"/>
    </source>
</evidence>
<protein>
    <submittedName>
        <fullName evidence="6">Methionine aminopeptidase</fullName>
        <ecNumber evidence="6">3.4.11.18</ecNumber>
    </submittedName>
</protein>
<evidence type="ECO:0000313" key="6">
    <source>
        <dbReference type="EMBL" id="VAX27446.1"/>
    </source>
</evidence>
<dbReference type="PRINTS" id="PR00599">
    <property type="entry name" value="MAPEPTIDASE"/>
</dbReference>
<gene>
    <name evidence="6" type="ORF">MNBD_NITROSPIRAE01-2267</name>
</gene>
<dbReference type="InterPro" id="IPR036005">
    <property type="entry name" value="Creatinase/aminopeptidase-like"/>
</dbReference>
<keyword evidence="3" id="KW-0479">Metal-binding</keyword>
<dbReference type="GO" id="GO:0004239">
    <property type="term" value="F:initiator methionyl aminopeptidase activity"/>
    <property type="evidence" value="ECO:0007669"/>
    <property type="project" value="UniProtKB-EC"/>
</dbReference>
<evidence type="ECO:0000256" key="4">
    <source>
        <dbReference type="ARBA" id="ARBA00022801"/>
    </source>
</evidence>
<reference evidence="6" key="1">
    <citation type="submission" date="2018-06" db="EMBL/GenBank/DDBJ databases">
        <authorList>
            <person name="Zhirakovskaya E."/>
        </authorList>
    </citation>
    <scope>NUCLEOTIDE SEQUENCE</scope>
</reference>
<dbReference type="GO" id="GO:0070006">
    <property type="term" value="F:metalloaminopeptidase activity"/>
    <property type="evidence" value="ECO:0007669"/>
    <property type="project" value="InterPro"/>
</dbReference>
<dbReference type="InterPro" id="IPR002467">
    <property type="entry name" value="Pept_M24A_MAP1"/>
</dbReference>
<evidence type="ECO:0000259" key="5">
    <source>
        <dbReference type="Pfam" id="PF00557"/>
    </source>
</evidence>
<name>A0A3B1CA97_9ZZZZ</name>
<dbReference type="AlphaFoldDB" id="A0A3B1CA97"/>